<dbReference type="AlphaFoldDB" id="A0AAU9KAG3"/>
<dbReference type="GO" id="GO:0005881">
    <property type="term" value="C:cytoplasmic microtubule"/>
    <property type="evidence" value="ECO:0007669"/>
    <property type="project" value="TreeGrafter"/>
</dbReference>
<evidence type="ECO:0000256" key="4">
    <source>
        <dbReference type="SAM" id="MobiDB-lite"/>
    </source>
</evidence>
<proteinExistence type="predicted"/>
<dbReference type="InterPro" id="IPR016024">
    <property type="entry name" value="ARM-type_fold"/>
</dbReference>
<feature type="domain" description="TOG" evidence="5">
    <location>
        <begin position="630"/>
        <end position="859"/>
    </location>
</feature>
<name>A0AAU9KAG3_9CILI</name>
<dbReference type="EMBL" id="CAJZBQ010000057">
    <property type="protein sequence ID" value="CAG9333900.1"/>
    <property type="molecule type" value="Genomic_DNA"/>
</dbReference>
<keyword evidence="2" id="KW-0963">Cytoplasm</keyword>
<dbReference type="InterPro" id="IPR024395">
    <property type="entry name" value="CLASP_N_dom"/>
</dbReference>
<evidence type="ECO:0000313" key="7">
    <source>
        <dbReference type="Proteomes" id="UP001162131"/>
    </source>
</evidence>
<evidence type="ECO:0000313" key="6">
    <source>
        <dbReference type="EMBL" id="CAG9333900.1"/>
    </source>
</evidence>
<feature type="domain" description="TOG" evidence="5">
    <location>
        <begin position="373"/>
        <end position="615"/>
    </location>
</feature>
<feature type="compositionally biased region" description="Polar residues" evidence="4">
    <location>
        <begin position="252"/>
        <end position="262"/>
    </location>
</feature>
<dbReference type="InterPro" id="IPR034085">
    <property type="entry name" value="TOG"/>
</dbReference>
<dbReference type="PANTHER" id="PTHR21567:SF9">
    <property type="entry name" value="CLIP-ASSOCIATING PROTEIN"/>
    <property type="match status" value="1"/>
</dbReference>
<feature type="domain" description="TOG" evidence="5">
    <location>
        <begin position="6"/>
        <end position="251"/>
    </location>
</feature>
<protein>
    <recommendedName>
        <fullName evidence="5">TOG domain-containing protein</fullName>
    </recommendedName>
</protein>
<comment type="caution">
    <text evidence="6">The sequence shown here is derived from an EMBL/GenBank/DDBJ whole genome shotgun (WGS) entry which is preliminary data.</text>
</comment>
<dbReference type="SUPFAM" id="SSF48371">
    <property type="entry name" value="ARM repeat"/>
    <property type="match status" value="1"/>
</dbReference>
<dbReference type="Pfam" id="PF12348">
    <property type="entry name" value="CLASP_N"/>
    <property type="match status" value="1"/>
</dbReference>
<comment type="subcellular location">
    <subcellularLocation>
        <location evidence="1">Cytoplasm</location>
        <location evidence="1">Cytoskeleton</location>
    </subcellularLocation>
</comment>
<dbReference type="Gene3D" id="1.25.10.10">
    <property type="entry name" value="Leucine-rich Repeat Variant"/>
    <property type="match status" value="3"/>
</dbReference>
<organism evidence="6 7">
    <name type="scientific">Blepharisma stoltei</name>
    <dbReference type="NCBI Taxonomy" id="1481888"/>
    <lineage>
        <taxon>Eukaryota</taxon>
        <taxon>Sar</taxon>
        <taxon>Alveolata</taxon>
        <taxon>Ciliophora</taxon>
        <taxon>Postciliodesmatophora</taxon>
        <taxon>Heterotrichea</taxon>
        <taxon>Heterotrichida</taxon>
        <taxon>Blepharismidae</taxon>
        <taxon>Blepharisma</taxon>
    </lineage>
</organism>
<dbReference type="SMART" id="SM01349">
    <property type="entry name" value="TOG"/>
    <property type="match status" value="3"/>
</dbReference>
<keyword evidence="3" id="KW-0206">Cytoskeleton</keyword>
<gene>
    <name evidence="6" type="ORF">BSTOLATCC_MIC59709</name>
</gene>
<evidence type="ECO:0000259" key="5">
    <source>
        <dbReference type="SMART" id="SM01349"/>
    </source>
</evidence>
<evidence type="ECO:0000256" key="2">
    <source>
        <dbReference type="ARBA" id="ARBA00022490"/>
    </source>
</evidence>
<feature type="region of interest" description="Disordered" evidence="4">
    <location>
        <begin position="252"/>
        <end position="291"/>
    </location>
</feature>
<dbReference type="GO" id="GO:0008017">
    <property type="term" value="F:microtubule binding"/>
    <property type="evidence" value="ECO:0007669"/>
    <property type="project" value="TreeGrafter"/>
</dbReference>
<sequence>MKSEPKLILNSEQDLEREFTMISTQLADIKTDWNMRINALKRMQAIITSGGPSFENFISLFLKFINPLSVQLNDLRSAIVKEAAKTASIAAQTLGDSFENCAERLGDTLFRVLNSGTKIIADTGHQCLLEIIDAVTCWRLIPKTVEQYTNKNASIRIRASQYLKMMLEKYPVELFEYACSIKNGFIEMVEQGLTLAVADAAADARAFGRQAFLAYRNLYPDRANRLFIRFDSSVQRAFGDIQGAIQVSAALTSNTPKRSTSAKGPRTSLKSPVVKNKQPREPTFTEESPKLPEKIINSPKRVKSALPNGLPKLNEKKKEVVLKAEAEMSMKTMPESAFKTISDYGSTGGSANIGDLIRPPPTKERKPELEIPEKANIEDPITKFEFIIEKTYHENWSTRLNSFERLAKQFKDTDRDVYIELLSNYQDLWEKFIMAHIEHINDSNFKVSVASLESLKTTVELFPEKVSFSLEKLIPKLIACMGDNNNNVSTKGNELIELILDIYIPEDLLTLLLRYSPAEMKPRTKAKLIEFYETLARSSTDFFSSQLNAKQFITRLIALLKDNTNRQSIQQIVATIETSIEANPNTTLNAVADLPPQDLAFFRRCLQDVGSSLEADIRAFMRRSTPVENTKQEETKQNSAIKTIINQCQASGAVRYDGLKKIQKLNETNSDSSIWTDNLGSIVKACLECLNDEALSIRDCALQVLKEIFRNHSTGLADIIKECLTSLAKGFYFEERHMLQTTEEAIEELICTQNPSILIPILLEFIAKEEIPAIQAFIRQLTKAVKRCPADKLSGLMRVVINQMKESFNHSNADVRKSVVFCLVEIHYILREGFDIYLEELSPSQQKLVTIYIQRRILT</sequence>
<dbReference type="InterPro" id="IPR048491">
    <property type="entry name" value="XMAP215_CLASP_TOG"/>
</dbReference>
<dbReference type="GO" id="GO:0000278">
    <property type="term" value="P:mitotic cell cycle"/>
    <property type="evidence" value="ECO:0007669"/>
    <property type="project" value="UniProtKB-ARBA"/>
</dbReference>
<reference evidence="6" key="1">
    <citation type="submission" date="2021-09" db="EMBL/GenBank/DDBJ databases">
        <authorList>
            <consortium name="AG Swart"/>
            <person name="Singh M."/>
            <person name="Singh A."/>
            <person name="Seah K."/>
            <person name="Emmerich C."/>
        </authorList>
    </citation>
    <scope>NUCLEOTIDE SEQUENCE</scope>
    <source>
        <strain evidence="6">ATCC30299</strain>
    </source>
</reference>
<dbReference type="GO" id="GO:0000226">
    <property type="term" value="P:microtubule cytoskeleton organization"/>
    <property type="evidence" value="ECO:0007669"/>
    <property type="project" value="TreeGrafter"/>
</dbReference>
<keyword evidence="7" id="KW-1185">Reference proteome</keyword>
<accession>A0AAU9KAG3</accession>
<dbReference type="GO" id="GO:0005819">
    <property type="term" value="C:spindle"/>
    <property type="evidence" value="ECO:0007669"/>
    <property type="project" value="UniProtKB-ARBA"/>
</dbReference>
<dbReference type="PANTHER" id="PTHR21567">
    <property type="entry name" value="CLASP"/>
    <property type="match status" value="1"/>
</dbReference>
<dbReference type="Pfam" id="PF21041">
    <property type="entry name" value="XMAP215_CLASP_TOG"/>
    <property type="match status" value="1"/>
</dbReference>
<evidence type="ECO:0000256" key="3">
    <source>
        <dbReference type="ARBA" id="ARBA00023212"/>
    </source>
</evidence>
<evidence type="ECO:0000256" key="1">
    <source>
        <dbReference type="ARBA" id="ARBA00004245"/>
    </source>
</evidence>
<dbReference type="Proteomes" id="UP001162131">
    <property type="component" value="Unassembled WGS sequence"/>
</dbReference>
<dbReference type="InterPro" id="IPR011989">
    <property type="entry name" value="ARM-like"/>
</dbReference>